<name>A0A7C9HT59_9DEIO</name>
<accession>A0A7C9HT59</accession>
<evidence type="ECO:0000313" key="2">
    <source>
        <dbReference type="Proteomes" id="UP000483286"/>
    </source>
</evidence>
<dbReference type="EMBL" id="WQLB01000026">
    <property type="protein sequence ID" value="MVN88332.1"/>
    <property type="molecule type" value="Genomic_DNA"/>
</dbReference>
<protein>
    <submittedName>
        <fullName evidence="1">Uncharacterized protein</fullName>
    </submittedName>
</protein>
<gene>
    <name evidence="1" type="ORF">GO986_16425</name>
</gene>
<reference evidence="1 2" key="1">
    <citation type="submission" date="2019-12" db="EMBL/GenBank/DDBJ databases">
        <title>Deinococcus sp. HMF7620 Genome sequencing and assembly.</title>
        <authorList>
            <person name="Kang H."/>
            <person name="Kim H."/>
            <person name="Joh K."/>
        </authorList>
    </citation>
    <scope>NUCLEOTIDE SEQUENCE [LARGE SCALE GENOMIC DNA]</scope>
    <source>
        <strain evidence="1 2">HMF7620</strain>
    </source>
</reference>
<proteinExistence type="predicted"/>
<dbReference type="Proteomes" id="UP000483286">
    <property type="component" value="Unassembled WGS sequence"/>
</dbReference>
<dbReference type="AlphaFoldDB" id="A0A7C9HT59"/>
<dbReference type="RefSeq" id="WP_157460391.1">
    <property type="nucleotide sequence ID" value="NZ_WQLB01000026.1"/>
</dbReference>
<organism evidence="1 2">
    <name type="scientific">Deinococcus arboris</name>
    <dbReference type="NCBI Taxonomy" id="2682977"/>
    <lineage>
        <taxon>Bacteria</taxon>
        <taxon>Thermotogati</taxon>
        <taxon>Deinococcota</taxon>
        <taxon>Deinococci</taxon>
        <taxon>Deinococcales</taxon>
        <taxon>Deinococcaceae</taxon>
        <taxon>Deinococcus</taxon>
    </lineage>
</organism>
<keyword evidence="2" id="KW-1185">Reference proteome</keyword>
<sequence length="120" mass="12599">MSDKAPALNHKTLGELEVGGIGYAIDMAIAEAMADCARRPTLDSARTVTIVVKFRPKANSLDQGRPGLNNVGVQAAVKLTKPAQSGNEEFLNVHSGVSTTGEPITEATFSQLPLLRPGSN</sequence>
<comment type="caution">
    <text evidence="1">The sequence shown here is derived from an EMBL/GenBank/DDBJ whole genome shotgun (WGS) entry which is preliminary data.</text>
</comment>
<evidence type="ECO:0000313" key="1">
    <source>
        <dbReference type="EMBL" id="MVN88332.1"/>
    </source>
</evidence>